<proteinExistence type="predicted"/>
<evidence type="ECO:0000313" key="1">
    <source>
        <dbReference type="EMBL" id="GHH09456.1"/>
    </source>
</evidence>
<dbReference type="Proteomes" id="UP000652430">
    <property type="component" value="Unassembled WGS sequence"/>
</dbReference>
<dbReference type="RefSeq" id="WP_189675049.1">
    <property type="nucleotide sequence ID" value="NZ_BNAQ01000001.1"/>
</dbReference>
<gene>
    <name evidence="1" type="ORF">GCM10008023_06160</name>
</gene>
<name>A0ABQ3LBV2_9SPHN</name>
<reference evidence="2" key="1">
    <citation type="journal article" date="2019" name="Int. J. Syst. Evol. Microbiol.">
        <title>The Global Catalogue of Microorganisms (GCM) 10K type strain sequencing project: providing services to taxonomists for standard genome sequencing and annotation.</title>
        <authorList>
            <consortium name="The Broad Institute Genomics Platform"/>
            <consortium name="The Broad Institute Genome Sequencing Center for Infectious Disease"/>
            <person name="Wu L."/>
            <person name="Ma J."/>
        </authorList>
    </citation>
    <scope>NUCLEOTIDE SEQUENCE [LARGE SCALE GENOMIC DNA]</scope>
    <source>
        <strain evidence="2">CGMCC 1.8957</strain>
    </source>
</reference>
<evidence type="ECO:0000313" key="2">
    <source>
        <dbReference type="Proteomes" id="UP000652430"/>
    </source>
</evidence>
<dbReference type="EMBL" id="BNAQ01000001">
    <property type="protein sequence ID" value="GHH09456.1"/>
    <property type="molecule type" value="Genomic_DNA"/>
</dbReference>
<organism evidence="1 2">
    <name type="scientific">Sphingomonas glacialis</name>
    <dbReference type="NCBI Taxonomy" id="658225"/>
    <lineage>
        <taxon>Bacteria</taxon>
        <taxon>Pseudomonadati</taxon>
        <taxon>Pseudomonadota</taxon>
        <taxon>Alphaproteobacteria</taxon>
        <taxon>Sphingomonadales</taxon>
        <taxon>Sphingomonadaceae</taxon>
        <taxon>Sphingomonas</taxon>
    </lineage>
</organism>
<keyword evidence="2" id="KW-1185">Reference proteome</keyword>
<comment type="caution">
    <text evidence="1">The sequence shown here is derived from an EMBL/GenBank/DDBJ whole genome shotgun (WGS) entry which is preliminary data.</text>
</comment>
<sequence length="73" mass="8339">MKPAVHFVGFRGEEYWSAVRVWGKPGFIHVGNDNRMRREMADGDVVIYANGCEARPSDRNFSDLKPQDRENGV</sequence>
<accession>A0ABQ3LBV2</accession>
<protein>
    <submittedName>
        <fullName evidence="1">Uncharacterized protein</fullName>
    </submittedName>
</protein>